<accession>A0A6N7PEH0</accession>
<evidence type="ECO:0000313" key="3">
    <source>
        <dbReference type="EMBL" id="MRG90359.1"/>
    </source>
</evidence>
<reference evidence="3 4" key="1">
    <citation type="submission" date="2019-10" db="EMBL/GenBank/DDBJ databases">
        <title>A soil myxobacterium in the family Polyangiaceae.</title>
        <authorList>
            <person name="Li Y."/>
            <person name="Wang J."/>
        </authorList>
    </citation>
    <scope>NUCLEOTIDE SEQUENCE [LARGE SCALE GENOMIC DNA]</scope>
    <source>
        <strain evidence="3 4">DSM 14734</strain>
    </source>
</reference>
<evidence type="ECO:0000313" key="4">
    <source>
        <dbReference type="Proteomes" id="UP000440224"/>
    </source>
</evidence>
<dbReference type="RefSeq" id="WP_153817284.1">
    <property type="nucleotide sequence ID" value="NZ_WJIE01000001.1"/>
</dbReference>
<sequence>MTAARAGGLLLSMARALSRRSCLLVLTLGGLAAGCGPAPTRPSDPATASPRPSSLPVAAPPTASASPPATRACPGALATATPDLGWFPLGASAPSSSAAPAPSPGVVSPSTGGFPSAVYDAEGRLVVAWTEAPGVRLRRFEGGRFQDLPPITTRTVDGFAAPMVTRDSAGRVLVYFLEDTRPRVFRVEANNVVDLSPKSPPPARFFGVRGIPRIVTCLAMIVPVAPSRLVVDGEGRPLVGWAEAGPHSMRAVVHRWTGSAWTTLSIPDIGPIDHCAPNAKTITLAADPKGQPYVAFRKDDAITVMAWNGSGFRQESRRVPDRDAATTSEPWITFGPKNVRWKAWTERVREGGKLREHVQVVRSDAKGSRVLKQPAGRPLRGQIVAFGGGERPRIAVLDTNDDRAELRFVAWDDDAPVELTGGPGAADFTYGRRHSFPSAALPEGAAPPAVVYRGGTEIAARVWEAGGYRAPGGAPAAKDGLGRGVAEGIPPVIAMRGGRVAVAWLMPGAFPTIITRRWTGCRWETAPALPVLEAGRPGPGLRPAISIDAEGRVLLVYSTGGAGAMVVTRWAGASWELWHVPREGSAPAGPRSPTALAFGVEVDAAGTPVVAWADRTRQALGLSRHLGQGYGQGFRLISSDPAPISITPAMTTDDAGRPVVAMLDLKPHSGFVGYTRRLDGDRFVEVPPWTSAPMPNNGFPPEHFDLAAGPDGALALAFRWSSVDAPYVALWNGSSWNTISSPGTTAAPGDAPGPGGSPAITFDEAGGLRVAYADRASGEVLVKRFVGGAWAQDEPGGTPNDSVSRSEAASVDPVIASSGGAVCVAWTERAGDDGRVLLRCRK</sequence>
<gene>
    <name evidence="3" type="ORF">GF068_00240</name>
</gene>
<keyword evidence="4" id="KW-1185">Reference proteome</keyword>
<dbReference type="PROSITE" id="PS51257">
    <property type="entry name" value="PROKAR_LIPOPROTEIN"/>
    <property type="match status" value="1"/>
</dbReference>
<keyword evidence="2" id="KW-0732">Signal</keyword>
<dbReference type="InterPro" id="IPR006311">
    <property type="entry name" value="TAT_signal"/>
</dbReference>
<organism evidence="3 4">
    <name type="scientific">Polyangium spumosum</name>
    <dbReference type="NCBI Taxonomy" id="889282"/>
    <lineage>
        <taxon>Bacteria</taxon>
        <taxon>Pseudomonadati</taxon>
        <taxon>Myxococcota</taxon>
        <taxon>Polyangia</taxon>
        <taxon>Polyangiales</taxon>
        <taxon>Polyangiaceae</taxon>
        <taxon>Polyangium</taxon>
    </lineage>
</organism>
<evidence type="ECO:0000256" key="1">
    <source>
        <dbReference type="SAM" id="MobiDB-lite"/>
    </source>
</evidence>
<feature type="region of interest" description="Disordered" evidence="1">
    <location>
        <begin position="37"/>
        <end position="75"/>
    </location>
</feature>
<dbReference type="Proteomes" id="UP000440224">
    <property type="component" value="Unassembled WGS sequence"/>
</dbReference>
<dbReference type="SUPFAM" id="SSF89372">
    <property type="entry name" value="Fucose-specific lectin"/>
    <property type="match status" value="1"/>
</dbReference>
<protein>
    <submittedName>
        <fullName evidence="3">Uncharacterized protein</fullName>
    </submittedName>
</protein>
<feature type="signal peptide" evidence="2">
    <location>
        <begin position="1"/>
        <end position="32"/>
    </location>
</feature>
<dbReference type="PROSITE" id="PS51318">
    <property type="entry name" value="TAT"/>
    <property type="match status" value="1"/>
</dbReference>
<proteinExistence type="predicted"/>
<feature type="region of interest" description="Disordered" evidence="1">
    <location>
        <begin position="790"/>
        <end position="809"/>
    </location>
</feature>
<feature type="compositionally biased region" description="Low complexity" evidence="1">
    <location>
        <begin position="52"/>
        <end position="72"/>
    </location>
</feature>
<dbReference type="EMBL" id="WJIE01000001">
    <property type="protein sequence ID" value="MRG90359.1"/>
    <property type="molecule type" value="Genomic_DNA"/>
</dbReference>
<dbReference type="OrthoDB" id="9802683at2"/>
<dbReference type="AlphaFoldDB" id="A0A6N7PEH0"/>
<evidence type="ECO:0000256" key="2">
    <source>
        <dbReference type="SAM" id="SignalP"/>
    </source>
</evidence>
<comment type="caution">
    <text evidence="3">The sequence shown here is derived from an EMBL/GenBank/DDBJ whole genome shotgun (WGS) entry which is preliminary data.</text>
</comment>
<feature type="chain" id="PRO_5027078855" evidence="2">
    <location>
        <begin position="33"/>
        <end position="842"/>
    </location>
</feature>
<name>A0A6N7PEH0_9BACT</name>